<feature type="binding site" evidence="5">
    <location>
        <position position="230"/>
    </location>
    <ligand>
        <name>NADP(+)</name>
        <dbReference type="ChEBI" id="CHEBI:58349"/>
    </ligand>
</feature>
<comment type="function">
    <text evidence="5">Involved in the biosynthesis of the chorismate, which leads to the biosynthesis of aromatic amino acids. Catalyzes the reversible NADPH linked reduction of 3-dehydroshikimate (DHSA) to yield shikimate (SA).</text>
</comment>
<dbReference type="InterPro" id="IPR036291">
    <property type="entry name" value="NAD(P)-bd_dom_sf"/>
</dbReference>
<feature type="binding site" evidence="5">
    <location>
        <position position="104"/>
    </location>
    <ligand>
        <name>shikimate</name>
        <dbReference type="ChEBI" id="CHEBI:36208"/>
    </ligand>
</feature>
<gene>
    <name evidence="5" type="primary">aroE</name>
    <name evidence="8" type="ORF">A2008_06055</name>
</gene>
<dbReference type="GO" id="GO:0005829">
    <property type="term" value="C:cytosol"/>
    <property type="evidence" value="ECO:0007669"/>
    <property type="project" value="TreeGrafter"/>
</dbReference>
<comment type="caution">
    <text evidence="8">The sequence shown here is derived from an EMBL/GenBank/DDBJ whole genome shotgun (WGS) entry which is preliminary data.</text>
</comment>
<feature type="binding site" evidence="5">
    <location>
        <position position="232"/>
    </location>
    <ligand>
        <name>shikimate</name>
        <dbReference type="ChEBI" id="CHEBI:36208"/>
    </ligand>
</feature>
<keyword evidence="3 5" id="KW-0057">Aromatic amino acid biosynthesis</keyword>
<keyword evidence="5" id="KW-0028">Amino-acid biosynthesis</keyword>
<dbReference type="GO" id="GO:0009423">
    <property type="term" value="P:chorismate biosynthetic process"/>
    <property type="evidence" value="ECO:0007669"/>
    <property type="project" value="UniProtKB-UniRule"/>
</dbReference>
<dbReference type="CDD" id="cd01065">
    <property type="entry name" value="NAD_bind_Shikimate_DH"/>
    <property type="match status" value="1"/>
</dbReference>
<keyword evidence="5" id="KW-0560">Oxidoreductase</keyword>
<feature type="domain" description="Quinate/shikimate 5-dehydrogenase/glutamyl-tRNA reductase" evidence="6">
    <location>
        <begin position="113"/>
        <end position="205"/>
    </location>
</feature>
<dbReference type="GO" id="GO:0019632">
    <property type="term" value="P:shikimate metabolic process"/>
    <property type="evidence" value="ECO:0007669"/>
    <property type="project" value="TreeGrafter"/>
</dbReference>
<dbReference type="Pfam" id="PF01488">
    <property type="entry name" value="Shikimate_DH"/>
    <property type="match status" value="1"/>
</dbReference>
<feature type="binding site" evidence="5">
    <location>
        <position position="254"/>
    </location>
    <ligand>
        <name>NADP(+)</name>
        <dbReference type="ChEBI" id="CHEBI:58349"/>
    </ligand>
</feature>
<dbReference type="GO" id="GO:0008652">
    <property type="term" value="P:amino acid biosynthetic process"/>
    <property type="evidence" value="ECO:0007669"/>
    <property type="project" value="UniProtKB-KW"/>
</dbReference>
<comment type="catalytic activity">
    <reaction evidence="4 5">
        <text>shikimate + NADP(+) = 3-dehydroshikimate + NADPH + H(+)</text>
        <dbReference type="Rhea" id="RHEA:17737"/>
        <dbReference type="ChEBI" id="CHEBI:15378"/>
        <dbReference type="ChEBI" id="CHEBI:16630"/>
        <dbReference type="ChEBI" id="CHEBI:36208"/>
        <dbReference type="ChEBI" id="CHEBI:57783"/>
        <dbReference type="ChEBI" id="CHEBI:58349"/>
        <dbReference type="EC" id="1.1.1.25"/>
    </reaction>
</comment>
<organism evidence="8 9">
    <name type="scientific">Candidatus Wallbacteria bacterium GWC2_49_35</name>
    <dbReference type="NCBI Taxonomy" id="1817813"/>
    <lineage>
        <taxon>Bacteria</taxon>
        <taxon>Candidatus Walliibacteriota</taxon>
    </lineage>
</organism>
<dbReference type="PANTHER" id="PTHR21089:SF1">
    <property type="entry name" value="BIFUNCTIONAL 3-DEHYDROQUINATE DEHYDRATASE_SHIKIMATE DEHYDROGENASE, CHLOROPLASTIC"/>
    <property type="match status" value="1"/>
</dbReference>
<dbReference type="AlphaFoldDB" id="A0A1F7WNY7"/>
<dbReference type="Gene3D" id="3.40.50.10860">
    <property type="entry name" value="Leucine Dehydrogenase, chain A, domain 1"/>
    <property type="match status" value="1"/>
</dbReference>
<feature type="binding site" evidence="5">
    <location>
        <begin position="14"/>
        <end position="16"/>
    </location>
    <ligand>
        <name>shikimate</name>
        <dbReference type="ChEBI" id="CHEBI:36208"/>
    </ligand>
</feature>
<evidence type="ECO:0000256" key="2">
    <source>
        <dbReference type="ARBA" id="ARBA00012962"/>
    </source>
</evidence>
<dbReference type="InterPro" id="IPR022893">
    <property type="entry name" value="Shikimate_DH_fam"/>
</dbReference>
<dbReference type="GO" id="GO:0009073">
    <property type="term" value="P:aromatic amino acid family biosynthetic process"/>
    <property type="evidence" value="ECO:0007669"/>
    <property type="project" value="UniProtKB-KW"/>
</dbReference>
<feature type="domain" description="Shikimate dehydrogenase substrate binding N-terminal" evidence="7">
    <location>
        <begin position="6"/>
        <end position="91"/>
    </location>
</feature>
<dbReference type="InterPro" id="IPR013708">
    <property type="entry name" value="Shikimate_DH-bd_N"/>
</dbReference>
<feature type="binding site" evidence="5">
    <location>
        <begin position="128"/>
        <end position="132"/>
    </location>
    <ligand>
        <name>NADP(+)</name>
        <dbReference type="ChEBI" id="CHEBI:58349"/>
    </ligand>
</feature>
<evidence type="ECO:0000259" key="6">
    <source>
        <dbReference type="Pfam" id="PF01488"/>
    </source>
</evidence>
<protein>
    <recommendedName>
        <fullName evidence="2 5">Shikimate dehydrogenase (NADP(+))</fullName>
        <shortName evidence="5">SDH</shortName>
        <ecNumber evidence="2 5">1.1.1.25</ecNumber>
    </recommendedName>
</protein>
<dbReference type="PANTHER" id="PTHR21089">
    <property type="entry name" value="SHIKIMATE DEHYDROGENASE"/>
    <property type="match status" value="1"/>
</dbReference>
<name>A0A1F7WNY7_9BACT</name>
<feature type="binding site" evidence="5">
    <location>
        <position position="261"/>
    </location>
    <ligand>
        <name>shikimate</name>
        <dbReference type="ChEBI" id="CHEBI:36208"/>
    </ligand>
</feature>
<dbReference type="EC" id="1.1.1.25" evidence="2 5"/>
<evidence type="ECO:0000256" key="4">
    <source>
        <dbReference type="ARBA" id="ARBA00049442"/>
    </source>
</evidence>
<comment type="similarity">
    <text evidence="5">Belongs to the shikimate dehydrogenase family.</text>
</comment>
<accession>A0A1F7WNY7</accession>
<dbReference type="GO" id="GO:0004764">
    <property type="term" value="F:shikimate 3-dehydrogenase (NADP+) activity"/>
    <property type="evidence" value="ECO:0007669"/>
    <property type="project" value="UniProtKB-UniRule"/>
</dbReference>
<dbReference type="UniPathway" id="UPA00053">
    <property type="reaction ID" value="UER00087"/>
</dbReference>
<evidence type="ECO:0000256" key="1">
    <source>
        <dbReference type="ARBA" id="ARBA00004871"/>
    </source>
</evidence>
<dbReference type="InterPro" id="IPR046346">
    <property type="entry name" value="Aminoacid_DH-like_N_sf"/>
</dbReference>
<comment type="pathway">
    <text evidence="1 5">Metabolic intermediate biosynthesis; chorismate biosynthesis; chorismate from D-erythrose 4-phosphate and phosphoenolpyruvate: step 4/7.</text>
</comment>
<evidence type="ECO:0000256" key="5">
    <source>
        <dbReference type="HAMAP-Rule" id="MF_00222"/>
    </source>
</evidence>
<dbReference type="Pfam" id="PF08501">
    <property type="entry name" value="Shikimate_dh_N"/>
    <property type="match status" value="1"/>
</dbReference>
<dbReference type="HAMAP" id="MF_00222">
    <property type="entry name" value="Shikimate_DH_AroE"/>
    <property type="match status" value="1"/>
</dbReference>
<evidence type="ECO:0000313" key="9">
    <source>
        <dbReference type="Proteomes" id="UP000178735"/>
    </source>
</evidence>
<proteinExistence type="inferred from homology"/>
<dbReference type="STRING" id="1817813.A2008_06055"/>
<feature type="active site" description="Proton acceptor" evidence="5">
    <location>
        <position position="68"/>
    </location>
</feature>
<evidence type="ECO:0000259" key="7">
    <source>
        <dbReference type="Pfam" id="PF08501"/>
    </source>
</evidence>
<reference evidence="8 9" key="1">
    <citation type="journal article" date="2016" name="Nat. Commun.">
        <title>Thousands of microbial genomes shed light on interconnected biogeochemical processes in an aquifer system.</title>
        <authorList>
            <person name="Anantharaman K."/>
            <person name="Brown C.T."/>
            <person name="Hug L.A."/>
            <person name="Sharon I."/>
            <person name="Castelle C.J."/>
            <person name="Probst A.J."/>
            <person name="Thomas B.C."/>
            <person name="Singh A."/>
            <person name="Wilkins M.J."/>
            <person name="Karaoz U."/>
            <person name="Brodie E.L."/>
            <person name="Williams K.H."/>
            <person name="Hubbard S.S."/>
            <person name="Banfield J.F."/>
        </authorList>
    </citation>
    <scope>NUCLEOTIDE SEQUENCE [LARGE SCALE GENOMIC DNA]</scope>
</reference>
<dbReference type="InterPro" id="IPR006151">
    <property type="entry name" value="Shikm_DH/Glu-tRNA_Rdtase"/>
</dbReference>
<comment type="subunit">
    <text evidence="5">Homodimer.</text>
</comment>
<feature type="binding site" evidence="5">
    <location>
        <position position="64"/>
    </location>
    <ligand>
        <name>shikimate</name>
        <dbReference type="ChEBI" id="CHEBI:36208"/>
    </ligand>
</feature>
<feature type="binding site" evidence="5">
    <location>
        <position position="89"/>
    </location>
    <ligand>
        <name>shikimate</name>
        <dbReference type="ChEBI" id="CHEBI:36208"/>
    </ligand>
</feature>
<dbReference type="SUPFAM" id="SSF51735">
    <property type="entry name" value="NAD(P)-binding Rossmann-fold domains"/>
    <property type="match status" value="1"/>
</dbReference>
<dbReference type="GO" id="GO:0050661">
    <property type="term" value="F:NADP binding"/>
    <property type="evidence" value="ECO:0007669"/>
    <property type="project" value="TreeGrafter"/>
</dbReference>
<sequence length="292" mass="32258">MKRILLIGENISRSLSPAMHNGALDYLGLSGEYRYELMPVAPRNFDAEIKKILTSADVLGFNVTAPYKCEIIRYLDETEQFVQKCGACNYVKKENGRWHGKNTDGYGFIMPLAKMGLGTESKKVTIMGAGGAARAVVLQLINNGAASITIINRSPEKAAVLKSHICAASGFDPEKFIIYSYLELQKDKFSSIMIASDIIVNATSAGSGENRLPVLFNAEMFNKNQIIYDLSYVDKAGDDLKDSAKKASAVYIDGKEMLMYQGLVSFVQWTSKKPPTWLLRKIVGEQLDKVKS</sequence>
<dbReference type="Proteomes" id="UP000178735">
    <property type="component" value="Unassembled WGS sequence"/>
</dbReference>
<evidence type="ECO:0000313" key="8">
    <source>
        <dbReference type="EMBL" id="OGM04552.1"/>
    </source>
</evidence>
<dbReference type="EMBL" id="MGFH01000140">
    <property type="protein sequence ID" value="OGM04552.1"/>
    <property type="molecule type" value="Genomic_DNA"/>
</dbReference>
<dbReference type="SUPFAM" id="SSF53223">
    <property type="entry name" value="Aminoacid dehydrogenase-like, N-terminal domain"/>
    <property type="match status" value="1"/>
</dbReference>
<dbReference type="Gene3D" id="3.40.50.720">
    <property type="entry name" value="NAD(P)-binding Rossmann-like Domain"/>
    <property type="match status" value="1"/>
</dbReference>
<comment type="caution">
    <text evidence="5">Lacks conserved residue(s) required for the propagation of feature annotation.</text>
</comment>
<keyword evidence="5" id="KW-0521">NADP</keyword>
<evidence type="ECO:0000256" key="3">
    <source>
        <dbReference type="ARBA" id="ARBA00023141"/>
    </source>
</evidence>